<dbReference type="InterPro" id="IPR017452">
    <property type="entry name" value="GPCR_Rhodpsn_7TM"/>
</dbReference>
<keyword evidence="3 7" id="KW-0812">Transmembrane</keyword>
<reference evidence="10" key="2">
    <citation type="submission" date="2023-04" db="EMBL/GenBank/DDBJ databases">
        <authorList>
            <person name="Bu L."/>
            <person name="Lu L."/>
            <person name="Laidemitt M.R."/>
            <person name="Zhang S.M."/>
            <person name="Mutuku M."/>
            <person name="Mkoji G."/>
            <person name="Steinauer M."/>
            <person name="Loker E.S."/>
        </authorList>
    </citation>
    <scope>NUCLEOTIDE SEQUENCE</scope>
    <source>
        <strain evidence="10">KasaAsao</strain>
        <tissue evidence="10">Whole Snail</tissue>
    </source>
</reference>
<comment type="subcellular location">
    <subcellularLocation>
        <location evidence="1">Membrane</location>
    </subcellularLocation>
</comment>
<keyword evidence="4" id="KW-0677">Repeat</keyword>
<dbReference type="PANTHER" id="PTHR24372">
    <property type="entry name" value="GLYCOPROTEIN HORMONE RECEPTOR"/>
    <property type="match status" value="1"/>
</dbReference>
<dbReference type="SUPFAM" id="SSF56436">
    <property type="entry name" value="C-type lectin-like"/>
    <property type="match status" value="1"/>
</dbReference>
<reference evidence="10" key="1">
    <citation type="journal article" date="2023" name="PLoS Negl. Trop. Dis.">
        <title>A genome sequence for Biomphalaria pfeifferi, the major vector snail for the human-infecting parasite Schistosoma mansoni.</title>
        <authorList>
            <person name="Bu L."/>
            <person name="Lu L."/>
            <person name="Laidemitt M.R."/>
            <person name="Zhang S.M."/>
            <person name="Mutuku M."/>
            <person name="Mkoji G."/>
            <person name="Steinauer M."/>
            <person name="Loker E.S."/>
        </authorList>
    </citation>
    <scope>NUCLEOTIDE SEQUENCE</scope>
    <source>
        <strain evidence="10">KasaAsao</strain>
    </source>
</reference>
<dbReference type="SMART" id="SM00034">
    <property type="entry name" value="CLECT"/>
    <property type="match status" value="1"/>
</dbReference>
<dbReference type="GO" id="GO:0007189">
    <property type="term" value="P:adenylate cyclase-activating G protein-coupled receptor signaling pathway"/>
    <property type="evidence" value="ECO:0007669"/>
    <property type="project" value="TreeGrafter"/>
</dbReference>
<accession>A0AAD8FK58</accession>
<dbReference type="InterPro" id="IPR001304">
    <property type="entry name" value="C-type_lectin-like"/>
</dbReference>
<keyword evidence="5 7" id="KW-1133">Transmembrane helix</keyword>
<dbReference type="InterPro" id="IPR000276">
    <property type="entry name" value="GPCR_Rhodpsn"/>
</dbReference>
<dbReference type="PROSITE" id="PS50262">
    <property type="entry name" value="G_PROTEIN_RECEP_F1_2"/>
    <property type="match status" value="1"/>
</dbReference>
<feature type="transmembrane region" description="Helical" evidence="7">
    <location>
        <begin position="568"/>
        <end position="589"/>
    </location>
</feature>
<dbReference type="PANTHER" id="PTHR24372:SF77">
    <property type="entry name" value="G-PROTEIN COUPLED RECEPTORS FAMILY 1 PROFILE DOMAIN-CONTAINING PROTEIN"/>
    <property type="match status" value="1"/>
</dbReference>
<dbReference type="Pfam" id="PF00059">
    <property type="entry name" value="Lectin_C"/>
    <property type="match status" value="1"/>
</dbReference>
<protein>
    <submittedName>
        <fullName evidence="10">Cytochrome P450 2J1</fullName>
    </submittedName>
</protein>
<evidence type="ECO:0000256" key="4">
    <source>
        <dbReference type="ARBA" id="ARBA00022737"/>
    </source>
</evidence>
<feature type="transmembrane region" description="Helical" evidence="7">
    <location>
        <begin position="70"/>
        <end position="90"/>
    </location>
</feature>
<feature type="domain" description="G-protein coupled receptors family 1 profile" evidence="9">
    <location>
        <begin position="415"/>
        <end position="587"/>
    </location>
</feature>
<keyword evidence="2" id="KW-0433">Leucine-rich repeat</keyword>
<dbReference type="InterPro" id="IPR016187">
    <property type="entry name" value="CTDL_fold"/>
</dbReference>
<feature type="transmembrane region" description="Helical" evidence="7">
    <location>
        <begin position="484"/>
        <end position="507"/>
    </location>
</feature>
<dbReference type="Gene3D" id="3.10.100.10">
    <property type="entry name" value="Mannose-Binding Protein A, subunit A"/>
    <property type="match status" value="1"/>
</dbReference>
<proteinExistence type="predicted"/>
<dbReference type="PROSITE" id="PS50041">
    <property type="entry name" value="C_TYPE_LECTIN_2"/>
    <property type="match status" value="1"/>
</dbReference>
<evidence type="ECO:0000256" key="3">
    <source>
        <dbReference type="ARBA" id="ARBA00022692"/>
    </source>
</evidence>
<dbReference type="AlphaFoldDB" id="A0AAD8FK58"/>
<feature type="domain" description="C-type lectin" evidence="8">
    <location>
        <begin position="294"/>
        <end position="402"/>
    </location>
</feature>
<keyword evidence="6 7" id="KW-0472">Membrane</keyword>
<dbReference type="GO" id="GO:0005886">
    <property type="term" value="C:plasma membrane"/>
    <property type="evidence" value="ECO:0007669"/>
    <property type="project" value="TreeGrafter"/>
</dbReference>
<dbReference type="SUPFAM" id="SSF81321">
    <property type="entry name" value="Family A G protein-coupled receptor-like"/>
    <property type="match status" value="1"/>
</dbReference>
<organism evidence="10 11">
    <name type="scientific">Biomphalaria pfeifferi</name>
    <name type="common">Bloodfluke planorb</name>
    <name type="synonym">Freshwater snail</name>
    <dbReference type="NCBI Taxonomy" id="112525"/>
    <lineage>
        <taxon>Eukaryota</taxon>
        <taxon>Metazoa</taxon>
        <taxon>Spiralia</taxon>
        <taxon>Lophotrochozoa</taxon>
        <taxon>Mollusca</taxon>
        <taxon>Gastropoda</taxon>
        <taxon>Heterobranchia</taxon>
        <taxon>Euthyneura</taxon>
        <taxon>Panpulmonata</taxon>
        <taxon>Hygrophila</taxon>
        <taxon>Lymnaeoidea</taxon>
        <taxon>Planorbidae</taxon>
        <taxon>Biomphalaria</taxon>
    </lineage>
</organism>
<dbReference type="CDD" id="cd00037">
    <property type="entry name" value="CLECT"/>
    <property type="match status" value="1"/>
</dbReference>
<sequence>MKLFQVDGKTSHHFYVQEGDCDKPIQLLLSCASPTDTERELQLAVLEFVEAVTSFCQYISLKKKDNRGEYLYNFTFFVVVGEYLYNFTFFVVVGEYLYNFTFFVVVGCVLSFPLENCDVKKLHFRFLLDCRYDVEDQFKIFNQTKYFFETEREWIIPRFTLMAYSDKRIYRINESEVTNIKQSCPVKFPSEHITSRSQTWSQSQSNSVKITVMFVSLHMGSNELDNTMINFLKIRKHNFFIILQLGVYNTSKYDLSKNYLMSLKSFQEFILHEFYSKLCYNRCQKQPYSFTIGNNLKSYYNVTEQFGMSSNEARQYCEQNENGYLVSFETYDELEFIFQTFGKPGAIIHVGLTQHKRSLFPQWASSNPFTLNLGNNWEWDNDLDADYSNYSNGKRECFLLRSEKNDKENTSNVDNRYLKITYPFGEYKLSKTLTYVLFTLAWLVGIVLAAVPIVISSWKIYSTNGLCLALPFSSIRISGWEFTFVVYVGVNFVLFLLIAVGQVAIFVHIKRRKQFTSCLKNCRNRRLEDLAVARKLAFVAMSDFLCWFPIGIIGIFSMNGHNFDREVYAWFAVFVLPINSALNPVLYTIPTLYARCKQNI</sequence>
<dbReference type="GO" id="GO:0008528">
    <property type="term" value="F:G protein-coupled peptide receptor activity"/>
    <property type="evidence" value="ECO:0007669"/>
    <property type="project" value="TreeGrafter"/>
</dbReference>
<dbReference type="EMBL" id="JASAOG010000009">
    <property type="protein sequence ID" value="KAK0066918.1"/>
    <property type="molecule type" value="Genomic_DNA"/>
</dbReference>
<dbReference type="Gene3D" id="1.20.1070.10">
    <property type="entry name" value="Rhodopsin 7-helix transmembrane proteins"/>
    <property type="match status" value="1"/>
</dbReference>
<feature type="transmembrane region" description="Helical" evidence="7">
    <location>
        <begin position="536"/>
        <end position="556"/>
    </location>
</feature>
<name>A0AAD8FK58_BIOPF</name>
<evidence type="ECO:0000256" key="2">
    <source>
        <dbReference type="ARBA" id="ARBA00022614"/>
    </source>
</evidence>
<feature type="transmembrane region" description="Helical" evidence="7">
    <location>
        <begin position="96"/>
        <end position="114"/>
    </location>
</feature>
<evidence type="ECO:0000256" key="7">
    <source>
        <dbReference type="SAM" id="Phobius"/>
    </source>
</evidence>
<evidence type="ECO:0000259" key="9">
    <source>
        <dbReference type="PROSITE" id="PS50262"/>
    </source>
</evidence>
<evidence type="ECO:0000313" key="11">
    <source>
        <dbReference type="Proteomes" id="UP001233172"/>
    </source>
</evidence>
<evidence type="ECO:0000256" key="6">
    <source>
        <dbReference type="ARBA" id="ARBA00023136"/>
    </source>
</evidence>
<keyword evidence="11" id="KW-1185">Reference proteome</keyword>
<dbReference type="Pfam" id="PF00001">
    <property type="entry name" value="7tm_1"/>
    <property type="match status" value="1"/>
</dbReference>
<dbReference type="Proteomes" id="UP001233172">
    <property type="component" value="Unassembled WGS sequence"/>
</dbReference>
<dbReference type="GO" id="GO:0009755">
    <property type="term" value="P:hormone-mediated signaling pathway"/>
    <property type="evidence" value="ECO:0007669"/>
    <property type="project" value="TreeGrafter"/>
</dbReference>
<evidence type="ECO:0000313" key="10">
    <source>
        <dbReference type="EMBL" id="KAK0066918.1"/>
    </source>
</evidence>
<gene>
    <name evidence="10" type="ORF">Bpfe_003653</name>
</gene>
<evidence type="ECO:0000256" key="5">
    <source>
        <dbReference type="ARBA" id="ARBA00022989"/>
    </source>
</evidence>
<dbReference type="InterPro" id="IPR016186">
    <property type="entry name" value="C-type_lectin-like/link_sf"/>
</dbReference>
<evidence type="ECO:0000259" key="8">
    <source>
        <dbReference type="PROSITE" id="PS50041"/>
    </source>
</evidence>
<evidence type="ECO:0000256" key="1">
    <source>
        <dbReference type="ARBA" id="ARBA00004370"/>
    </source>
</evidence>
<comment type="caution">
    <text evidence="10">The sequence shown here is derived from an EMBL/GenBank/DDBJ whole genome shotgun (WGS) entry which is preliminary data.</text>
</comment>
<feature type="transmembrane region" description="Helical" evidence="7">
    <location>
        <begin position="433"/>
        <end position="455"/>
    </location>
</feature>